<reference evidence="1" key="1">
    <citation type="journal article" date="2021" name="Sci. Adv.">
        <title>The American lobster genome reveals insights on longevity, neural, and immune adaptations.</title>
        <authorList>
            <person name="Polinski J.M."/>
            <person name="Zimin A.V."/>
            <person name="Clark K.F."/>
            <person name="Kohn A.B."/>
            <person name="Sadowski N."/>
            <person name="Timp W."/>
            <person name="Ptitsyn A."/>
            <person name="Khanna P."/>
            <person name="Romanova D.Y."/>
            <person name="Williams P."/>
            <person name="Greenwood S.J."/>
            <person name="Moroz L.L."/>
            <person name="Walt D.R."/>
            <person name="Bodnar A.G."/>
        </authorList>
    </citation>
    <scope>NUCLEOTIDE SEQUENCE</scope>
    <source>
        <strain evidence="1">GMGI-L3</strain>
    </source>
</reference>
<dbReference type="EMBL" id="JAHLQT010041489">
    <property type="protein sequence ID" value="KAG7155492.1"/>
    <property type="molecule type" value="Genomic_DNA"/>
</dbReference>
<dbReference type="Proteomes" id="UP000747542">
    <property type="component" value="Unassembled WGS sequence"/>
</dbReference>
<gene>
    <name evidence="1" type="ORF">Hamer_G024702</name>
</gene>
<name>A0A8J5JBC7_HOMAM</name>
<comment type="caution">
    <text evidence="1">The sequence shown here is derived from an EMBL/GenBank/DDBJ whole genome shotgun (WGS) entry which is preliminary data.</text>
</comment>
<proteinExistence type="predicted"/>
<protein>
    <recommendedName>
        <fullName evidence="3">Endonuclease/exonuclease/phosphatase domain-containing protein</fullName>
    </recommendedName>
</protein>
<keyword evidence="2" id="KW-1185">Reference proteome</keyword>
<evidence type="ECO:0000313" key="2">
    <source>
        <dbReference type="Proteomes" id="UP000747542"/>
    </source>
</evidence>
<sequence length="387" mass="45931">MGNTPQVIALQEVKPKHYRYEWITAEYNLEGYDIIEQNLLNKEGRGDFNLPQINWSNYTSVMGLNDVGSINEECIVGDIKLESPLGKSDHACIYFHCGIQEMEDKKKADYLLMKQRLTMDWIQYLSLEPDIESKWNKFKRKFQAVIDEKLWAKVKKKQRLWERLKIMKTKFNERACTREMYLETEKEYRRLNNQVRWETRNILKCKEQEIAKNVKANPKVFWKYVQTKTRTKARIADLYKDGGKVQKTVNAQEKTDVLSEQFSRGYHMYTTIKKTTVEKDIGVVIDDKLTFSDHLAEKINKANKIMREVDTTRGNTKKIYKTRERLNLRRHSFPSRVVNNWNGLPEWVVNVETVEKFEAKLDKYWKNQQQGTNIRHTQPPSELESQA</sequence>
<evidence type="ECO:0008006" key="3">
    <source>
        <dbReference type="Google" id="ProtNLM"/>
    </source>
</evidence>
<dbReference type="AlphaFoldDB" id="A0A8J5JBC7"/>
<accession>A0A8J5JBC7</accession>
<feature type="non-terminal residue" evidence="1">
    <location>
        <position position="1"/>
    </location>
</feature>
<evidence type="ECO:0000313" key="1">
    <source>
        <dbReference type="EMBL" id="KAG7155492.1"/>
    </source>
</evidence>
<organism evidence="1 2">
    <name type="scientific">Homarus americanus</name>
    <name type="common">American lobster</name>
    <dbReference type="NCBI Taxonomy" id="6706"/>
    <lineage>
        <taxon>Eukaryota</taxon>
        <taxon>Metazoa</taxon>
        <taxon>Ecdysozoa</taxon>
        <taxon>Arthropoda</taxon>
        <taxon>Crustacea</taxon>
        <taxon>Multicrustacea</taxon>
        <taxon>Malacostraca</taxon>
        <taxon>Eumalacostraca</taxon>
        <taxon>Eucarida</taxon>
        <taxon>Decapoda</taxon>
        <taxon>Pleocyemata</taxon>
        <taxon>Astacidea</taxon>
        <taxon>Nephropoidea</taxon>
        <taxon>Nephropidae</taxon>
        <taxon>Homarus</taxon>
    </lineage>
</organism>